<sequence length="988" mass="113263">MTPTQTHHLSTIVLLLLCSVQNFAQDSLGLKQAKNDLEKAILLRDNIDSCLKYGNLVLEYYKGVNKFESAEVARVFHLYGVVYATKGHLSEAKENYFKSIEINERIFGPNHIQIARTYQNLGAVFSVERDFKESDKYHQKALQKAKLYPGKEDIFQATCLTNLAINANAKGLYKQAIDYNLQGLSILSKYPTEGISIAGAFTNISNSHGFMGEYDQAINYALQAIEIKLKVQPNSASLARSYSNLAEWYTAAKQIPKALPYAHKALAIRLNVLGEKHQEVATSFNNFGLMYLELGKFDSAELTLKKAIDLRSKMLPSNHVRIITSKLYYIRCLAKQNKRIEAMNLIKEVAQQFIYRTDYLDNEVMTNINTLIETYFYIDALPAADSVLTAFKKTIDERFSFAGIYSSPLYFNLHEHHGWVLRELYFKDKDLNLLIRAKNSYEKIDSIYEVNKLEFRHSEYVNYLFEKIANNAKNLAYTFALLYQETKDQQYLGATFKLSEKYRSQLLYDHLEDVNLKRLFRVNPIYLQTEQQLDTGISQVLKEIYQEEWVKQAIDPQKIAGYNNRLQALKRQKQALDQQIALEYPEYIKLKSEPSFQDIESIRRSLIGQNHAIIEYISLPNSLCVITITQSVIHAELIKMDEANYQLFNKLRSGIIDFYSADEPVDSILSSGIQNFIESSYALYQILIKPIESQLHKISKITIIPDGPLVGIPFEVLMEFKPELFDRFNTHPYLLKKYIINYAYSANIIAAYTQKLPSEKKGNTFLGFAPFFYGDTTIVAQNYKVHDRRKAIDLDTLKHSAEEVFNARRGWDGKIYVGAHATKGQFLQIADKYKIIHLSTHGQANNQKGEFSYLHFARTKDTLDDEKLYAQEIYNLNLNADLVLLSACESRIGEFSIKDGLIGLAHAFSFAGAKSVVSTLWKVKERQTKELLADFYSKIKPDSKLPIAMTVGNALHFAKLKMLESPRRSHPYFWAGFIAMGDIKLFEN</sequence>
<protein>
    <submittedName>
        <fullName evidence="4">Tetratricopeptide TPR_1 repeat-containing protein</fullName>
    </submittedName>
</protein>
<dbReference type="KEGG" id="hhy:Halhy_5382"/>
<dbReference type="eggNOG" id="COG0457">
    <property type="taxonomic scope" value="Bacteria"/>
</dbReference>
<feature type="domain" description="CHAT" evidence="3">
    <location>
        <begin position="681"/>
        <end position="982"/>
    </location>
</feature>
<dbReference type="InterPro" id="IPR019734">
    <property type="entry name" value="TPR_rpt"/>
</dbReference>
<keyword evidence="5" id="KW-1185">Reference proteome</keyword>
<feature type="chain" id="PRO_5003310192" evidence="2">
    <location>
        <begin position="25"/>
        <end position="988"/>
    </location>
</feature>
<dbReference type="STRING" id="760192.Halhy_5382"/>
<dbReference type="Pfam" id="PF13181">
    <property type="entry name" value="TPR_8"/>
    <property type="match status" value="2"/>
</dbReference>
<dbReference type="Gene3D" id="1.25.40.10">
    <property type="entry name" value="Tetratricopeptide repeat domain"/>
    <property type="match status" value="2"/>
</dbReference>
<dbReference type="HOGENOM" id="CLU_002404_0_1_10"/>
<dbReference type="OrthoDB" id="9771112at2"/>
<dbReference type="InterPro" id="IPR024983">
    <property type="entry name" value="CHAT_dom"/>
</dbReference>
<keyword evidence="1" id="KW-0802">TPR repeat</keyword>
<evidence type="ECO:0000259" key="3">
    <source>
        <dbReference type="Pfam" id="PF12770"/>
    </source>
</evidence>
<evidence type="ECO:0000313" key="4">
    <source>
        <dbReference type="EMBL" id="AEE53207.1"/>
    </source>
</evidence>
<proteinExistence type="predicted"/>
<evidence type="ECO:0000256" key="1">
    <source>
        <dbReference type="PROSITE-ProRule" id="PRU00339"/>
    </source>
</evidence>
<feature type="repeat" description="TPR" evidence="1">
    <location>
        <begin position="73"/>
        <end position="106"/>
    </location>
</feature>
<dbReference type="Pfam" id="PF12770">
    <property type="entry name" value="CHAT"/>
    <property type="match status" value="1"/>
</dbReference>
<feature type="signal peptide" evidence="2">
    <location>
        <begin position="1"/>
        <end position="24"/>
    </location>
</feature>
<dbReference type="InterPro" id="IPR011990">
    <property type="entry name" value="TPR-like_helical_dom_sf"/>
</dbReference>
<dbReference type="Pfam" id="PF13424">
    <property type="entry name" value="TPR_12"/>
    <property type="match status" value="1"/>
</dbReference>
<evidence type="ECO:0000256" key="2">
    <source>
        <dbReference type="SAM" id="SignalP"/>
    </source>
</evidence>
<reference key="2">
    <citation type="submission" date="2011-04" db="EMBL/GenBank/DDBJ databases">
        <title>Complete sequence of chromosome of Haliscomenobacter hydrossis DSM 1100.</title>
        <authorList>
            <consortium name="US DOE Joint Genome Institute (JGI-PGF)"/>
            <person name="Lucas S."/>
            <person name="Han J."/>
            <person name="Lapidus A."/>
            <person name="Bruce D."/>
            <person name="Goodwin L."/>
            <person name="Pitluck S."/>
            <person name="Peters L."/>
            <person name="Kyrpides N."/>
            <person name="Mavromatis K."/>
            <person name="Ivanova N."/>
            <person name="Ovchinnikova G."/>
            <person name="Pagani I."/>
            <person name="Daligault H."/>
            <person name="Detter J.C."/>
            <person name="Han C."/>
            <person name="Land M."/>
            <person name="Hauser L."/>
            <person name="Markowitz V."/>
            <person name="Cheng J.-F."/>
            <person name="Hugenholtz P."/>
            <person name="Woyke T."/>
            <person name="Wu D."/>
            <person name="Verbarg S."/>
            <person name="Frueling A."/>
            <person name="Brambilla E."/>
            <person name="Klenk H.-P."/>
            <person name="Eisen J.A."/>
        </authorList>
    </citation>
    <scope>NUCLEOTIDE SEQUENCE</scope>
    <source>
        <strain>DSM 1100</strain>
    </source>
</reference>
<dbReference type="Proteomes" id="UP000008461">
    <property type="component" value="Chromosome"/>
</dbReference>
<keyword evidence="2" id="KW-0732">Signal</keyword>
<organism evidence="4 5">
    <name type="scientific">Haliscomenobacter hydrossis (strain ATCC 27775 / DSM 1100 / LMG 10767 / O)</name>
    <dbReference type="NCBI Taxonomy" id="760192"/>
    <lineage>
        <taxon>Bacteria</taxon>
        <taxon>Pseudomonadati</taxon>
        <taxon>Bacteroidota</taxon>
        <taxon>Saprospiria</taxon>
        <taxon>Saprospirales</taxon>
        <taxon>Haliscomenobacteraceae</taxon>
        <taxon>Haliscomenobacter</taxon>
    </lineage>
</organism>
<dbReference type="SMART" id="SM00028">
    <property type="entry name" value="TPR"/>
    <property type="match status" value="6"/>
</dbReference>
<evidence type="ECO:0000313" key="5">
    <source>
        <dbReference type="Proteomes" id="UP000008461"/>
    </source>
</evidence>
<dbReference type="eggNOG" id="COG4995">
    <property type="taxonomic scope" value="Bacteria"/>
</dbReference>
<dbReference type="SUPFAM" id="SSF48452">
    <property type="entry name" value="TPR-like"/>
    <property type="match status" value="2"/>
</dbReference>
<dbReference type="RefSeq" id="WP_013767741.1">
    <property type="nucleotide sequence ID" value="NC_015510.1"/>
</dbReference>
<dbReference type="PANTHER" id="PTHR10098">
    <property type="entry name" value="RAPSYN-RELATED"/>
    <property type="match status" value="1"/>
</dbReference>
<reference evidence="4 5" key="1">
    <citation type="journal article" date="2011" name="Stand. Genomic Sci.">
        <title>Complete genome sequence of Haliscomenobacter hydrossis type strain (O).</title>
        <authorList>
            <consortium name="US DOE Joint Genome Institute (JGI-PGF)"/>
            <person name="Daligault H."/>
            <person name="Lapidus A."/>
            <person name="Zeytun A."/>
            <person name="Nolan M."/>
            <person name="Lucas S."/>
            <person name="Del Rio T.G."/>
            <person name="Tice H."/>
            <person name="Cheng J.F."/>
            <person name="Tapia R."/>
            <person name="Han C."/>
            <person name="Goodwin L."/>
            <person name="Pitluck S."/>
            <person name="Liolios K."/>
            <person name="Pagani I."/>
            <person name="Ivanova N."/>
            <person name="Huntemann M."/>
            <person name="Mavromatis K."/>
            <person name="Mikhailova N."/>
            <person name="Pati A."/>
            <person name="Chen A."/>
            <person name="Palaniappan K."/>
            <person name="Land M."/>
            <person name="Hauser L."/>
            <person name="Brambilla E.M."/>
            <person name="Rohde M."/>
            <person name="Verbarg S."/>
            <person name="Goker M."/>
            <person name="Bristow J."/>
            <person name="Eisen J.A."/>
            <person name="Markowitz V."/>
            <person name="Hugenholtz P."/>
            <person name="Kyrpides N.C."/>
            <person name="Klenk H.P."/>
            <person name="Woyke T."/>
        </authorList>
    </citation>
    <scope>NUCLEOTIDE SEQUENCE [LARGE SCALE GENOMIC DNA]</scope>
    <source>
        <strain evidence="5">ATCC 27775 / DSM 1100 / LMG 10767 / O</strain>
    </source>
</reference>
<name>F4KQ03_HALH1</name>
<dbReference type="PROSITE" id="PS50005">
    <property type="entry name" value="TPR"/>
    <property type="match status" value="2"/>
</dbReference>
<dbReference type="EMBL" id="CP002691">
    <property type="protein sequence ID" value="AEE53207.1"/>
    <property type="molecule type" value="Genomic_DNA"/>
</dbReference>
<feature type="repeat" description="TPR" evidence="1">
    <location>
        <begin position="281"/>
        <end position="314"/>
    </location>
</feature>
<accession>F4KQ03</accession>
<gene>
    <name evidence="4" type="ordered locus">Halhy_5382</name>
</gene>
<dbReference type="AlphaFoldDB" id="F4KQ03"/>
<dbReference type="PANTHER" id="PTHR10098:SF108">
    <property type="entry name" value="TETRATRICOPEPTIDE REPEAT PROTEIN 28"/>
    <property type="match status" value="1"/>
</dbReference>